<protein>
    <submittedName>
        <fullName evidence="9">DMT family transporter</fullName>
    </submittedName>
</protein>
<evidence type="ECO:0000256" key="2">
    <source>
        <dbReference type="ARBA" id="ARBA00007362"/>
    </source>
</evidence>
<feature type="transmembrane region" description="Helical" evidence="7">
    <location>
        <begin position="86"/>
        <end position="105"/>
    </location>
</feature>
<feature type="transmembrane region" description="Helical" evidence="7">
    <location>
        <begin position="300"/>
        <end position="319"/>
    </location>
</feature>
<dbReference type="EMBL" id="JBHUCO010000058">
    <property type="protein sequence ID" value="MFD1523168.1"/>
    <property type="molecule type" value="Genomic_DNA"/>
</dbReference>
<evidence type="ECO:0000313" key="9">
    <source>
        <dbReference type="EMBL" id="MFD1523168.1"/>
    </source>
</evidence>
<accession>A0ABW4F6J2</accession>
<evidence type="ECO:0000256" key="7">
    <source>
        <dbReference type="SAM" id="Phobius"/>
    </source>
</evidence>
<proteinExistence type="inferred from homology"/>
<dbReference type="Pfam" id="PF00892">
    <property type="entry name" value="EamA"/>
    <property type="match status" value="2"/>
</dbReference>
<name>A0ABW4F6J2_9PSEU</name>
<dbReference type="PANTHER" id="PTHR32322">
    <property type="entry name" value="INNER MEMBRANE TRANSPORTER"/>
    <property type="match status" value="1"/>
</dbReference>
<comment type="subcellular location">
    <subcellularLocation>
        <location evidence="1">Cell membrane</location>
        <topology evidence="1">Multi-pass membrane protein</topology>
    </subcellularLocation>
</comment>
<feature type="transmembrane region" description="Helical" evidence="7">
    <location>
        <begin position="173"/>
        <end position="193"/>
    </location>
</feature>
<dbReference type="SUPFAM" id="SSF103481">
    <property type="entry name" value="Multidrug resistance efflux transporter EmrE"/>
    <property type="match status" value="2"/>
</dbReference>
<dbReference type="InterPro" id="IPR050638">
    <property type="entry name" value="AA-Vitamin_Transporters"/>
</dbReference>
<evidence type="ECO:0000256" key="3">
    <source>
        <dbReference type="ARBA" id="ARBA00022475"/>
    </source>
</evidence>
<sequence length="361" mass="37467">MVSGQTSKPGPARGGRSRACLLTGLIPRRARPLDPTTSGTAIMPGRPDDGQRAGVAPYLYLFITMALFGVAFTTSKVVVGQLPHDVAAALRFGGGAVILVLVLCLRPGSTAFSWRDLTRAGLVGLIGVFAYNFFFFWGLSLAPAIDGSIIVPVLSPVLTTLVFLVTGREAASAVRVVGLALGITGAVVFFVGIGGTGNGLTGSRLVGDLIYLFAAGCWAAYSIASKQVLRGLEPLRATTYATGIGALALMLVAIPSVPHTDWSSVRVTTWANVVFLAIGPTAVAYLFYYRGLRSVSPVTATISMFAVPVFGTISSILFLGESFTVIQAIGALITLVGALLAVAQGRLSGARRVLVGEETSS</sequence>
<feature type="domain" description="EamA" evidence="8">
    <location>
        <begin position="58"/>
        <end position="190"/>
    </location>
</feature>
<keyword evidence="10" id="KW-1185">Reference proteome</keyword>
<keyword evidence="3" id="KW-1003">Cell membrane</keyword>
<comment type="caution">
    <text evidence="9">The sequence shown here is derived from an EMBL/GenBank/DDBJ whole genome shotgun (WGS) entry which is preliminary data.</text>
</comment>
<evidence type="ECO:0000256" key="4">
    <source>
        <dbReference type="ARBA" id="ARBA00022692"/>
    </source>
</evidence>
<comment type="similarity">
    <text evidence="2">Belongs to the EamA transporter family.</text>
</comment>
<evidence type="ECO:0000256" key="5">
    <source>
        <dbReference type="ARBA" id="ARBA00022989"/>
    </source>
</evidence>
<feature type="transmembrane region" description="Helical" evidence="7">
    <location>
        <begin position="205"/>
        <end position="225"/>
    </location>
</feature>
<dbReference type="PANTHER" id="PTHR32322:SF18">
    <property type="entry name" value="S-ADENOSYLMETHIONINE_S-ADENOSYLHOMOCYSTEINE TRANSPORTER"/>
    <property type="match status" value="1"/>
</dbReference>
<feature type="transmembrane region" description="Helical" evidence="7">
    <location>
        <begin position="149"/>
        <end position="166"/>
    </location>
</feature>
<dbReference type="InterPro" id="IPR037185">
    <property type="entry name" value="EmrE-like"/>
</dbReference>
<feature type="domain" description="EamA" evidence="8">
    <location>
        <begin position="207"/>
        <end position="342"/>
    </location>
</feature>
<feature type="transmembrane region" description="Helical" evidence="7">
    <location>
        <begin position="237"/>
        <end position="257"/>
    </location>
</feature>
<feature type="transmembrane region" description="Helical" evidence="7">
    <location>
        <begin position="117"/>
        <end position="137"/>
    </location>
</feature>
<keyword evidence="6 7" id="KW-0472">Membrane</keyword>
<dbReference type="RefSeq" id="WP_344727768.1">
    <property type="nucleotide sequence ID" value="NZ_BAAAUS010000046.1"/>
</dbReference>
<keyword evidence="5 7" id="KW-1133">Transmembrane helix</keyword>
<feature type="transmembrane region" description="Helical" evidence="7">
    <location>
        <begin position="55"/>
        <end position="74"/>
    </location>
</feature>
<dbReference type="Proteomes" id="UP001597114">
    <property type="component" value="Unassembled WGS sequence"/>
</dbReference>
<evidence type="ECO:0000259" key="8">
    <source>
        <dbReference type="Pfam" id="PF00892"/>
    </source>
</evidence>
<feature type="transmembrane region" description="Helical" evidence="7">
    <location>
        <begin position="269"/>
        <end position="288"/>
    </location>
</feature>
<reference evidence="10" key="1">
    <citation type="journal article" date="2019" name="Int. J. Syst. Evol. Microbiol.">
        <title>The Global Catalogue of Microorganisms (GCM) 10K type strain sequencing project: providing services to taxonomists for standard genome sequencing and annotation.</title>
        <authorList>
            <consortium name="The Broad Institute Genomics Platform"/>
            <consortium name="The Broad Institute Genome Sequencing Center for Infectious Disease"/>
            <person name="Wu L."/>
            <person name="Ma J."/>
        </authorList>
    </citation>
    <scope>NUCLEOTIDE SEQUENCE [LARGE SCALE GENOMIC DNA]</scope>
    <source>
        <strain evidence="10">CCM 7043</strain>
    </source>
</reference>
<keyword evidence="4 7" id="KW-0812">Transmembrane</keyword>
<organism evidence="9 10">
    <name type="scientific">Pseudonocardia yunnanensis</name>
    <dbReference type="NCBI Taxonomy" id="58107"/>
    <lineage>
        <taxon>Bacteria</taxon>
        <taxon>Bacillati</taxon>
        <taxon>Actinomycetota</taxon>
        <taxon>Actinomycetes</taxon>
        <taxon>Pseudonocardiales</taxon>
        <taxon>Pseudonocardiaceae</taxon>
        <taxon>Pseudonocardia</taxon>
    </lineage>
</organism>
<evidence type="ECO:0000256" key="6">
    <source>
        <dbReference type="ARBA" id="ARBA00023136"/>
    </source>
</evidence>
<evidence type="ECO:0000313" key="10">
    <source>
        <dbReference type="Proteomes" id="UP001597114"/>
    </source>
</evidence>
<feature type="transmembrane region" description="Helical" evidence="7">
    <location>
        <begin position="325"/>
        <end position="343"/>
    </location>
</feature>
<dbReference type="InterPro" id="IPR000620">
    <property type="entry name" value="EamA_dom"/>
</dbReference>
<evidence type="ECO:0000256" key="1">
    <source>
        <dbReference type="ARBA" id="ARBA00004651"/>
    </source>
</evidence>
<gene>
    <name evidence="9" type="ORF">ACFSJD_37180</name>
</gene>